<protein>
    <recommendedName>
        <fullName evidence="4">DUF1614 domain-containing protein</fullName>
    </recommendedName>
</protein>
<reference evidence="2 3" key="1">
    <citation type="journal article" date="2011" name="J. Bacteriol.">
        <title>Complete genome sequence of 'Vulcanisaeta moutnovskia' strain 768-28, a novel member of the hyperthermophilic crenarchaeal genus vulcanisaeta.</title>
        <authorList>
            <person name="Gumerov V.M."/>
            <person name="Mardanov A.V."/>
            <person name="Beletsky A.V."/>
            <person name="Prokofeva M.I."/>
            <person name="Bonch-Osmolovskaya E.A."/>
            <person name="Ravin N.V."/>
            <person name="Skryabin K.G."/>
        </authorList>
    </citation>
    <scope>NUCLEOTIDE SEQUENCE [LARGE SCALE GENOMIC DNA]</scope>
    <source>
        <strain evidence="2 3">768-28</strain>
    </source>
</reference>
<organism evidence="2 3">
    <name type="scientific">Vulcanisaeta moutnovskia (strain 768-28)</name>
    <dbReference type="NCBI Taxonomy" id="985053"/>
    <lineage>
        <taxon>Archaea</taxon>
        <taxon>Thermoproteota</taxon>
        <taxon>Thermoprotei</taxon>
        <taxon>Thermoproteales</taxon>
        <taxon>Thermoproteaceae</taxon>
        <taxon>Vulcanisaeta</taxon>
    </lineage>
</organism>
<keyword evidence="1" id="KW-0472">Membrane</keyword>
<dbReference type="HOGENOM" id="CLU_082100_0_0_2"/>
<proteinExistence type="predicted"/>
<feature type="transmembrane region" description="Helical" evidence="1">
    <location>
        <begin position="99"/>
        <end position="119"/>
    </location>
</feature>
<dbReference type="Pfam" id="PF07758">
    <property type="entry name" value="DUF1614"/>
    <property type="match status" value="1"/>
</dbReference>
<evidence type="ECO:0008006" key="4">
    <source>
        <dbReference type="Google" id="ProtNLM"/>
    </source>
</evidence>
<evidence type="ECO:0000313" key="2">
    <source>
        <dbReference type="EMBL" id="ADY01859.1"/>
    </source>
</evidence>
<evidence type="ECO:0000313" key="3">
    <source>
        <dbReference type="Proteomes" id="UP000007485"/>
    </source>
</evidence>
<dbReference type="Proteomes" id="UP000007485">
    <property type="component" value="Chromosome"/>
</dbReference>
<dbReference type="RefSeq" id="WP_013605021.1">
    <property type="nucleotide sequence ID" value="NC_015151.1"/>
</dbReference>
<dbReference type="OrthoDB" id="46118at2157"/>
<feature type="transmembrane region" description="Helical" evidence="1">
    <location>
        <begin position="157"/>
        <end position="178"/>
    </location>
</feature>
<dbReference type="KEGG" id="vmo:VMUT_1655"/>
<feature type="transmembrane region" description="Helical" evidence="1">
    <location>
        <begin position="125"/>
        <end position="145"/>
    </location>
</feature>
<keyword evidence="3" id="KW-1185">Reference proteome</keyword>
<feature type="transmembrane region" description="Helical" evidence="1">
    <location>
        <begin position="50"/>
        <end position="75"/>
    </location>
</feature>
<keyword evidence="1" id="KW-1133">Transmembrane helix</keyword>
<dbReference type="eggNOG" id="arCOG02159">
    <property type="taxonomic scope" value="Archaea"/>
</dbReference>
<sequence length="244" mass="26534">MASKYDVKPRLGIRFSLPVSIFIFIGFLVISPLLLFLFLVLVSIGIQPLLALTLTLGSLLTSYINVVIAEITYYVPFNPFIDLMKIFPMPLVIQRIDKLFLEVNIGGAIIPVVTSIYLISTYLVGNMAILMAFIISLVISSIVIWQSARLIPGIGIALPTALPVLLTLILTLISTVLFHANPLAFSYSLGSLSTLIGADLLNIKKVIRTMRGYVSIGGAGVFDGIYITGLMSLILASLYKVLIL</sequence>
<dbReference type="GeneID" id="10289307"/>
<name>F0QUF0_VULM7</name>
<dbReference type="InterPro" id="IPR011672">
    <property type="entry name" value="DUF1614"/>
</dbReference>
<accession>F0QUF0</accession>
<keyword evidence="1" id="KW-0812">Transmembrane</keyword>
<gene>
    <name evidence="2" type="ordered locus">VMUT_1655</name>
</gene>
<dbReference type="STRING" id="985053.VMUT_1655"/>
<dbReference type="EMBL" id="CP002529">
    <property type="protein sequence ID" value="ADY01859.1"/>
    <property type="molecule type" value="Genomic_DNA"/>
</dbReference>
<feature type="transmembrane region" description="Helical" evidence="1">
    <location>
        <begin position="213"/>
        <end position="239"/>
    </location>
</feature>
<dbReference type="AlphaFoldDB" id="F0QUF0"/>
<feature type="transmembrane region" description="Helical" evidence="1">
    <location>
        <begin position="21"/>
        <end position="44"/>
    </location>
</feature>
<evidence type="ECO:0000256" key="1">
    <source>
        <dbReference type="SAM" id="Phobius"/>
    </source>
</evidence>